<comment type="caution">
    <text evidence="4">The sequence shown here is derived from an EMBL/GenBank/DDBJ whole genome shotgun (WGS) entry which is preliminary data.</text>
</comment>
<gene>
    <name evidence="4" type="ORF">P8C59_008050</name>
</gene>
<evidence type="ECO:0000313" key="5">
    <source>
        <dbReference type="Proteomes" id="UP001217918"/>
    </source>
</evidence>
<sequence length="353" mass="40432">MGELLAISESVPFNANPSWTKVYKAWSTLLLQLKRGYETYGFEAWTIPCLYVVCKQLPTFAIKADKERIELEQSSNGAGGHQDDDFDPELEKNMQLVNAASMLKDKIFNLCNGDRAPLEQSRKWGVYYIANLIFKTKSRSCTIEAEEFLNEAWRLCHKDARKNQELILTYLIPCHLLNAHTLPTETLLKPHPRLQKLFLPLCEAIKKGDLHKFDLALQDGEDEFVKRRIYLTLERGRDLALRNLVRKVFLAGGFEEPKEPDGERMRRTRVPIAEFAAAITLSSGQQVDNDEVECYLANMIYKGHMKGYIARERGIVVLSKKKDGVFPGVWTYPGDISIHMKKELVTRLWSSCS</sequence>
<reference evidence="4" key="1">
    <citation type="journal article" date="2023" name="Mol. Plant Microbe Interact.">
        <title>Elucidating the Obligate Nature and Biological Capacity of an Invasive Fungal Corn Pathogen.</title>
        <authorList>
            <person name="MacCready J.S."/>
            <person name="Roggenkamp E.M."/>
            <person name="Gdanetz K."/>
            <person name="Chilvers M.I."/>
        </authorList>
    </citation>
    <scope>NUCLEOTIDE SEQUENCE</scope>
    <source>
        <strain evidence="4">PM02</strain>
    </source>
</reference>
<dbReference type="InterPro" id="IPR000717">
    <property type="entry name" value="PCI_dom"/>
</dbReference>
<evidence type="ECO:0000256" key="1">
    <source>
        <dbReference type="ARBA" id="ARBA00025771"/>
    </source>
</evidence>
<keyword evidence="5" id="KW-1185">Reference proteome</keyword>
<dbReference type="Pfam" id="PF01399">
    <property type="entry name" value="PCI"/>
    <property type="match status" value="1"/>
</dbReference>
<dbReference type="InterPro" id="IPR036388">
    <property type="entry name" value="WH-like_DNA-bd_sf"/>
</dbReference>
<dbReference type="SMART" id="SM00753">
    <property type="entry name" value="PAM"/>
    <property type="match status" value="1"/>
</dbReference>
<dbReference type="GO" id="GO:0003723">
    <property type="term" value="F:RNA binding"/>
    <property type="evidence" value="ECO:0007669"/>
    <property type="project" value="InterPro"/>
</dbReference>
<protein>
    <recommendedName>
        <fullName evidence="2">Protein CSN12 homolog</fullName>
    </recommendedName>
</protein>
<dbReference type="InterPro" id="IPR045114">
    <property type="entry name" value="Csn12-like"/>
</dbReference>
<organism evidence="4 5">
    <name type="scientific">Phyllachora maydis</name>
    <dbReference type="NCBI Taxonomy" id="1825666"/>
    <lineage>
        <taxon>Eukaryota</taxon>
        <taxon>Fungi</taxon>
        <taxon>Dikarya</taxon>
        <taxon>Ascomycota</taxon>
        <taxon>Pezizomycotina</taxon>
        <taxon>Sordariomycetes</taxon>
        <taxon>Sordariomycetidae</taxon>
        <taxon>Phyllachorales</taxon>
        <taxon>Phyllachoraceae</taxon>
        <taxon>Phyllachora</taxon>
    </lineage>
</organism>
<name>A0AAD9MJ85_9PEZI</name>
<dbReference type="PANTHER" id="PTHR12732:SF0">
    <property type="entry name" value="PCI DOMAIN-CONTAINING PROTEIN 2"/>
    <property type="match status" value="1"/>
</dbReference>
<evidence type="ECO:0000313" key="4">
    <source>
        <dbReference type="EMBL" id="KAK2073801.1"/>
    </source>
</evidence>
<dbReference type="PANTHER" id="PTHR12732">
    <property type="entry name" value="UNCHARACTERIZED PROTEASOME COMPONENT REGION PCI-CONTAINING"/>
    <property type="match status" value="1"/>
</dbReference>
<evidence type="ECO:0000256" key="2">
    <source>
        <dbReference type="ARBA" id="ARBA00073854"/>
    </source>
</evidence>
<dbReference type="PROSITE" id="PS50250">
    <property type="entry name" value="PCI"/>
    <property type="match status" value="1"/>
</dbReference>
<comment type="similarity">
    <text evidence="1">Belongs to the CSN12 family.</text>
</comment>
<dbReference type="Proteomes" id="UP001217918">
    <property type="component" value="Unassembled WGS sequence"/>
</dbReference>
<feature type="domain" description="PCI" evidence="3">
    <location>
        <begin position="125"/>
        <end position="323"/>
    </location>
</feature>
<dbReference type="AlphaFoldDB" id="A0AAD9MJ85"/>
<proteinExistence type="inferred from homology"/>
<evidence type="ECO:0000259" key="3">
    <source>
        <dbReference type="PROSITE" id="PS50250"/>
    </source>
</evidence>
<accession>A0AAD9MJ85</accession>
<dbReference type="Gene3D" id="1.10.10.10">
    <property type="entry name" value="Winged helix-like DNA-binding domain superfamily/Winged helix DNA-binding domain"/>
    <property type="match status" value="1"/>
</dbReference>
<dbReference type="GO" id="GO:0003690">
    <property type="term" value="F:double-stranded DNA binding"/>
    <property type="evidence" value="ECO:0007669"/>
    <property type="project" value="InterPro"/>
</dbReference>
<dbReference type="FunFam" id="1.10.10.10:FF:000366">
    <property type="entry name" value="COP9 signalosome complex subunit"/>
    <property type="match status" value="1"/>
</dbReference>
<dbReference type="EMBL" id="JAQQPM010000007">
    <property type="protein sequence ID" value="KAK2073801.1"/>
    <property type="molecule type" value="Genomic_DNA"/>
</dbReference>